<dbReference type="SUPFAM" id="SSF46689">
    <property type="entry name" value="Homeodomain-like"/>
    <property type="match status" value="1"/>
</dbReference>
<dbReference type="GO" id="GO:0000981">
    <property type="term" value="F:DNA-binding transcription factor activity, RNA polymerase II-specific"/>
    <property type="evidence" value="ECO:0007669"/>
    <property type="project" value="InterPro"/>
</dbReference>
<dbReference type="EMBL" id="UZAH01027059">
    <property type="protein sequence ID" value="VDO88188.1"/>
    <property type="molecule type" value="Genomic_DNA"/>
</dbReference>
<dbReference type="SMART" id="SM00389">
    <property type="entry name" value="HOX"/>
    <property type="match status" value="1"/>
</dbReference>
<evidence type="ECO:0000256" key="4">
    <source>
        <dbReference type="ARBA" id="ARBA00023242"/>
    </source>
</evidence>
<reference evidence="8" key="1">
    <citation type="submission" date="2018-11" db="EMBL/GenBank/DDBJ databases">
        <authorList>
            <consortium name="Pathogen Informatics"/>
        </authorList>
    </citation>
    <scope>NUCLEOTIDE SEQUENCE [LARGE SCALE GENOMIC DNA]</scope>
</reference>
<sequence>MFSDNSRRSGRRERTSFSRLQLEHLERVFRETHYPDLYKREEIARAINLQEVRVQIWFKNRRAKDRQLKKTHQLQSGKKLPSG</sequence>
<evidence type="ECO:0000259" key="7">
    <source>
        <dbReference type="PROSITE" id="PS50071"/>
    </source>
</evidence>
<dbReference type="Pfam" id="PF00046">
    <property type="entry name" value="Homeodomain"/>
    <property type="match status" value="1"/>
</dbReference>
<evidence type="ECO:0000256" key="1">
    <source>
        <dbReference type="ARBA" id="ARBA00004123"/>
    </source>
</evidence>
<dbReference type="CDD" id="cd00086">
    <property type="entry name" value="homeodomain"/>
    <property type="match status" value="1"/>
</dbReference>
<dbReference type="Gene3D" id="1.10.10.60">
    <property type="entry name" value="Homeodomain-like"/>
    <property type="match status" value="1"/>
</dbReference>
<evidence type="ECO:0000313" key="8">
    <source>
        <dbReference type="EMBL" id="VDO88188.1"/>
    </source>
</evidence>
<comment type="subcellular location">
    <subcellularLocation>
        <location evidence="1 5 6">Nucleus</location>
    </subcellularLocation>
</comment>
<dbReference type="PROSITE" id="PS00027">
    <property type="entry name" value="HOMEOBOX_1"/>
    <property type="match status" value="1"/>
</dbReference>
<proteinExistence type="predicted"/>
<gene>
    <name evidence="8" type="ORF">HPBE_LOCUS11321</name>
</gene>
<dbReference type="GO" id="GO:0030182">
    <property type="term" value="P:neuron differentiation"/>
    <property type="evidence" value="ECO:0007669"/>
    <property type="project" value="UniProtKB-ARBA"/>
</dbReference>
<accession>A0A3P8CJ63</accession>
<dbReference type="OrthoDB" id="6159439at2759"/>
<dbReference type="InterPro" id="IPR009057">
    <property type="entry name" value="Homeodomain-like_sf"/>
</dbReference>
<dbReference type="PANTHER" id="PTHR24329:SF543">
    <property type="entry name" value="FI01017P-RELATED"/>
    <property type="match status" value="1"/>
</dbReference>
<dbReference type="GO" id="GO:0005634">
    <property type="term" value="C:nucleus"/>
    <property type="evidence" value="ECO:0007669"/>
    <property type="project" value="UniProtKB-SubCell"/>
</dbReference>
<dbReference type="FunFam" id="1.10.10.60:FF:000679">
    <property type="entry name" value="Homeobox protein aristaless"/>
    <property type="match status" value="1"/>
</dbReference>
<keyword evidence="2 5" id="KW-0238">DNA-binding</keyword>
<organism evidence="8">
    <name type="scientific">Heligmosomoides polygyrus</name>
    <name type="common">Parasitic roundworm</name>
    <dbReference type="NCBI Taxonomy" id="6339"/>
    <lineage>
        <taxon>Eukaryota</taxon>
        <taxon>Metazoa</taxon>
        <taxon>Ecdysozoa</taxon>
        <taxon>Nematoda</taxon>
        <taxon>Chromadorea</taxon>
        <taxon>Rhabditida</taxon>
        <taxon>Rhabditina</taxon>
        <taxon>Rhabditomorpha</taxon>
        <taxon>Strongyloidea</taxon>
        <taxon>Heligmosomidae</taxon>
        <taxon>Heligmosomoides</taxon>
    </lineage>
</organism>
<evidence type="ECO:0000256" key="6">
    <source>
        <dbReference type="RuleBase" id="RU000682"/>
    </source>
</evidence>
<keyword evidence="4 5" id="KW-0539">Nucleus</keyword>
<name>A0A3P8CJ63_HELPZ</name>
<feature type="DNA-binding region" description="Homeobox" evidence="5">
    <location>
        <begin position="10"/>
        <end position="69"/>
    </location>
</feature>
<dbReference type="PANTHER" id="PTHR24329">
    <property type="entry name" value="HOMEOBOX PROTEIN ARISTALESS"/>
    <property type="match status" value="1"/>
</dbReference>
<dbReference type="InterPro" id="IPR050649">
    <property type="entry name" value="Paired_Homeobox_TFs"/>
</dbReference>
<protein>
    <recommendedName>
        <fullName evidence="7">Homeobox domain-containing protein</fullName>
    </recommendedName>
</protein>
<dbReference type="InterPro" id="IPR001356">
    <property type="entry name" value="HD"/>
</dbReference>
<feature type="domain" description="Homeobox" evidence="7">
    <location>
        <begin position="8"/>
        <end position="68"/>
    </location>
</feature>
<dbReference type="AlphaFoldDB" id="A0A3P8CJ63"/>
<evidence type="ECO:0000256" key="3">
    <source>
        <dbReference type="ARBA" id="ARBA00023155"/>
    </source>
</evidence>
<dbReference type="GO" id="GO:0000977">
    <property type="term" value="F:RNA polymerase II transcription regulatory region sequence-specific DNA binding"/>
    <property type="evidence" value="ECO:0007669"/>
    <property type="project" value="TreeGrafter"/>
</dbReference>
<evidence type="ECO:0000256" key="2">
    <source>
        <dbReference type="ARBA" id="ARBA00023125"/>
    </source>
</evidence>
<dbReference type="PROSITE" id="PS50071">
    <property type="entry name" value="HOMEOBOX_2"/>
    <property type="match status" value="1"/>
</dbReference>
<evidence type="ECO:0000256" key="5">
    <source>
        <dbReference type="PROSITE-ProRule" id="PRU00108"/>
    </source>
</evidence>
<dbReference type="InterPro" id="IPR017970">
    <property type="entry name" value="Homeobox_CS"/>
</dbReference>
<keyword evidence="3 5" id="KW-0371">Homeobox</keyword>